<dbReference type="InterPro" id="IPR024008">
    <property type="entry name" value="BsaA"/>
</dbReference>
<evidence type="ECO:0000313" key="2">
    <source>
        <dbReference type="EMBL" id="RST92790.1"/>
    </source>
</evidence>
<proteinExistence type="predicted"/>
<evidence type="ECO:0000256" key="1">
    <source>
        <dbReference type="SAM" id="Phobius"/>
    </source>
</evidence>
<dbReference type="EMBL" id="NGJU01000021">
    <property type="protein sequence ID" value="RST92790.1"/>
    <property type="molecule type" value="Genomic_DNA"/>
</dbReference>
<feature type="transmembrane region" description="Helical" evidence="1">
    <location>
        <begin position="50"/>
        <end position="70"/>
    </location>
</feature>
<keyword evidence="1" id="KW-0472">Membrane</keyword>
<dbReference type="Proteomes" id="UP000287239">
    <property type="component" value="Unassembled WGS sequence"/>
</dbReference>
<evidence type="ECO:0008006" key="4">
    <source>
        <dbReference type="Google" id="ProtNLM"/>
    </source>
</evidence>
<protein>
    <recommendedName>
        <fullName evidence="4">Alternate signal-mediated exported protein</fullName>
    </recommendedName>
</protein>
<comment type="caution">
    <text evidence="2">The sequence shown here is derived from an EMBL/GenBank/DDBJ whole genome shotgun (WGS) entry which is preliminary data.</text>
</comment>
<sequence length="318" mass="36117">MRVAQVGDSFIRATKDSGTLGGKNMSRNKHKKIATSNVVVKFFIKHTNKLFVVLSLTLSLLLVIRGTYAWETYSDEKENKFGSVDFSVNLRESFKPNFQWEPGRSTIKEIYVSNDGQYPAFVRLKAEEFLLAFEMDIKGTDDFEGTGNVVVYPNSGPGGTIDRNDVRTWQKDKYFDKTLTNERLKGLKSTPENLSIDGKGFVYEEDKVDRNKSDLTYFDLNFVAVKDYTPGLLSSYWVYGNDGYFYYSERLKPGVSTTVFLESVTLSASAPNRLKNALYKIEIKMDASHSIIESLGEWNHVTPGDPIFELLKDEIADR</sequence>
<dbReference type="OrthoDB" id="2181557at2"/>
<evidence type="ECO:0000313" key="3">
    <source>
        <dbReference type="Proteomes" id="UP000287239"/>
    </source>
</evidence>
<keyword evidence="1" id="KW-0812">Transmembrane</keyword>
<name>A0A429ZGI0_9ENTE</name>
<organism evidence="2 3">
    <name type="scientific">Vagococcus salmoninarum</name>
    <dbReference type="NCBI Taxonomy" id="2739"/>
    <lineage>
        <taxon>Bacteria</taxon>
        <taxon>Bacillati</taxon>
        <taxon>Bacillota</taxon>
        <taxon>Bacilli</taxon>
        <taxon>Lactobacillales</taxon>
        <taxon>Enterococcaceae</taxon>
        <taxon>Vagococcus</taxon>
    </lineage>
</organism>
<dbReference type="AlphaFoldDB" id="A0A429ZGI0"/>
<keyword evidence="1" id="KW-1133">Transmembrane helix</keyword>
<gene>
    <name evidence="2" type="ORF">CBF35_12775</name>
</gene>
<reference evidence="2 3" key="1">
    <citation type="submission" date="2017-05" db="EMBL/GenBank/DDBJ databases">
        <title>Vagococcus spp. assemblies.</title>
        <authorList>
            <person name="Gulvik C.A."/>
        </authorList>
    </citation>
    <scope>NUCLEOTIDE SEQUENCE [LARGE SCALE GENOMIC DNA]</scope>
    <source>
        <strain evidence="2 3">NCFB 2777</strain>
    </source>
</reference>
<accession>A0A429ZGI0</accession>
<keyword evidence="3" id="KW-1185">Reference proteome</keyword>
<dbReference type="NCBIfam" id="TIGR04090">
    <property type="entry name" value="exp_by_SipW_IV"/>
    <property type="match status" value="1"/>
</dbReference>